<dbReference type="Gene3D" id="2.170.190.11">
    <property type="entry name" value="Molybdopterin biosynthesis moea protein, domain 3"/>
    <property type="match status" value="1"/>
</dbReference>
<dbReference type="EMBL" id="JBBKTX010000012">
    <property type="protein sequence ID" value="MFK4752916.1"/>
    <property type="molecule type" value="Genomic_DNA"/>
</dbReference>
<evidence type="ECO:0000313" key="9">
    <source>
        <dbReference type="Proteomes" id="UP001620597"/>
    </source>
</evidence>
<keyword evidence="6" id="KW-0460">Magnesium</keyword>
<keyword evidence="6" id="KW-0808">Transferase</keyword>
<evidence type="ECO:0000313" key="8">
    <source>
        <dbReference type="EMBL" id="MFK4752916.1"/>
    </source>
</evidence>
<evidence type="ECO:0000256" key="2">
    <source>
        <dbReference type="ARBA" id="ARBA00005046"/>
    </source>
</evidence>
<dbReference type="NCBIfam" id="NF045515">
    <property type="entry name" value="Glp_gephyrin"/>
    <property type="match status" value="1"/>
</dbReference>
<dbReference type="PROSITE" id="PS01079">
    <property type="entry name" value="MOCF_BIOSYNTHESIS_2"/>
    <property type="match status" value="1"/>
</dbReference>
<dbReference type="SUPFAM" id="SSF63882">
    <property type="entry name" value="MoeA N-terminal region -like"/>
    <property type="match status" value="1"/>
</dbReference>
<dbReference type="InterPro" id="IPR008284">
    <property type="entry name" value="MoCF_biosynth_CS"/>
</dbReference>
<name>A0ABW8NJ80_9GAMM</name>
<dbReference type="InterPro" id="IPR038987">
    <property type="entry name" value="MoeA-like"/>
</dbReference>
<dbReference type="InterPro" id="IPR036688">
    <property type="entry name" value="MoeA_C_domain_IV_sf"/>
</dbReference>
<evidence type="ECO:0000259" key="7">
    <source>
        <dbReference type="SMART" id="SM00852"/>
    </source>
</evidence>
<dbReference type="Pfam" id="PF03454">
    <property type="entry name" value="MoeA_C"/>
    <property type="match status" value="1"/>
</dbReference>
<reference evidence="8 9" key="1">
    <citation type="submission" date="2024-03" db="EMBL/GenBank/DDBJ databases">
        <title>High-quality draft genome sequence of Oceanobacter sp. wDCs-4.</title>
        <authorList>
            <person name="Dong C."/>
        </authorList>
    </citation>
    <scope>NUCLEOTIDE SEQUENCE [LARGE SCALE GENOMIC DNA]</scope>
    <source>
        <strain evidence="9">wDCs-4</strain>
    </source>
</reference>
<dbReference type="Pfam" id="PF03453">
    <property type="entry name" value="MoeA_N"/>
    <property type="match status" value="1"/>
</dbReference>
<dbReference type="Proteomes" id="UP001620597">
    <property type="component" value="Unassembled WGS sequence"/>
</dbReference>
<proteinExistence type="inferred from homology"/>
<protein>
    <recommendedName>
        <fullName evidence="6">Molybdopterin molybdenumtransferase</fullName>
        <ecNumber evidence="6">2.10.1.1</ecNumber>
    </recommendedName>
</protein>
<comment type="catalytic activity">
    <reaction evidence="5">
        <text>adenylyl-molybdopterin + molybdate = Mo-molybdopterin + AMP + H(+)</text>
        <dbReference type="Rhea" id="RHEA:35047"/>
        <dbReference type="ChEBI" id="CHEBI:15378"/>
        <dbReference type="ChEBI" id="CHEBI:36264"/>
        <dbReference type="ChEBI" id="CHEBI:62727"/>
        <dbReference type="ChEBI" id="CHEBI:71302"/>
        <dbReference type="ChEBI" id="CHEBI:456215"/>
        <dbReference type="EC" id="2.10.1.1"/>
    </reaction>
</comment>
<dbReference type="InterPro" id="IPR001453">
    <property type="entry name" value="MoaB/Mog_dom"/>
</dbReference>
<comment type="caution">
    <text evidence="8">The sequence shown here is derived from an EMBL/GenBank/DDBJ whole genome shotgun (WGS) entry which is preliminary data.</text>
</comment>
<dbReference type="Pfam" id="PF00994">
    <property type="entry name" value="MoCF_biosynth"/>
    <property type="match status" value="1"/>
</dbReference>
<evidence type="ECO:0000256" key="6">
    <source>
        <dbReference type="RuleBase" id="RU365090"/>
    </source>
</evidence>
<comment type="similarity">
    <text evidence="3 6">Belongs to the MoeA family.</text>
</comment>
<dbReference type="SMART" id="SM00852">
    <property type="entry name" value="MoCF_biosynth"/>
    <property type="match status" value="1"/>
</dbReference>
<dbReference type="Gene3D" id="3.40.980.10">
    <property type="entry name" value="MoaB/Mog-like domain"/>
    <property type="match status" value="1"/>
</dbReference>
<dbReference type="InterPro" id="IPR036425">
    <property type="entry name" value="MoaB/Mog-like_dom_sf"/>
</dbReference>
<dbReference type="EC" id="2.10.1.1" evidence="6"/>
<keyword evidence="6" id="KW-0479">Metal-binding</keyword>
<dbReference type="InterPro" id="IPR036135">
    <property type="entry name" value="MoeA_linker/N_sf"/>
</dbReference>
<dbReference type="PANTHER" id="PTHR10192">
    <property type="entry name" value="MOLYBDOPTERIN BIOSYNTHESIS PROTEIN"/>
    <property type="match status" value="1"/>
</dbReference>
<dbReference type="Gene3D" id="3.90.105.10">
    <property type="entry name" value="Molybdopterin biosynthesis moea protein, domain 2"/>
    <property type="match status" value="1"/>
</dbReference>
<dbReference type="SUPFAM" id="SSF53218">
    <property type="entry name" value="Molybdenum cofactor biosynthesis proteins"/>
    <property type="match status" value="1"/>
</dbReference>
<feature type="domain" description="MoaB/Mog" evidence="7">
    <location>
        <begin position="184"/>
        <end position="321"/>
    </location>
</feature>
<sequence length="411" mass="43816">MASCDAPGLQTLDEALEQILSQLSPLHEQEWIPLSQADGRVLAADVQSCLDLPPADNSAMDGYAVRVEDLTEFDWLTINQRILAGDAITQPILPGECARIMTGAMVPEGADTVIMQEDAELGDNGKVRFLAAVKPAVNIRHRGEEIASGDTVLSAGRRLRAADIGLLASLGIDRVAVCCRVRVAIMATGNELVAPGQALQAGQIYESNSQVLAALLVRLGCTVIHFGIVPDDPQALRLAYQNADNQADLVIASGGVSVGEADFSKQVLDELGQVGLWKLAIKPGKPFAFGRLANSWFAGLPGNPVSTMITFDQLVVPMLKKLAGEKTPPRLKMRARLTCGLRRRPGRLEFQRAVVSTTADGILAVTPLARQGSALLSTMAEANAYILLDGDTASLEEGKYVQVELFDGLLS</sequence>
<organism evidence="8 9">
    <name type="scientific">Oceanobacter antarcticus</name>
    <dbReference type="NCBI Taxonomy" id="3133425"/>
    <lineage>
        <taxon>Bacteria</taxon>
        <taxon>Pseudomonadati</taxon>
        <taxon>Pseudomonadota</taxon>
        <taxon>Gammaproteobacteria</taxon>
        <taxon>Oceanospirillales</taxon>
        <taxon>Oceanospirillaceae</taxon>
        <taxon>Oceanobacter</taxon>
    </lineage>
</organism>
<dbReference type="NCBIfam" id="TIGR00177">
    <property type="entry name" value="molyb_syn"/>
    <property type="match status" value="1"/>
</dbReference>
<evidence type="ECO:0000256" key="5">
    <source>
        <dbReference type="ARBA" id="ARBA00047317"/>
    </source>
</evidence>
<dbReference type="InterPro" id="IPR005111">
    <property type="entry name" value="MoeA_C_domain_IV"/>
</dbReference>
<keyword evidence="9" id="KW-1185">Reference proteome</keyword>
<gene>
    <name evidence="8" type="primary">glp</name>
    <name evidence="8" type="ORF">WG929_10895</name>
</gene>
<evidence type="ECO:0000256" key="4">
    <source>
        <dbReference type="ARBA" id="ARBA00023150"/>
    </source>
</evidence>
<evidence type="ECO:0000256" key="1">
    <source>
        <dbReference type="ARBA" id="ARBA00002901"/>
    </source>
</evidence>
<comment type="cofactor">
    <cofactor evidence="6">
        <name>Mg(2+)</name>
        <dbReference type="ChEBI" id="CHEBI:18420"/>
    </cofactor>
</comment>
<dbReference type="Gene3D" id="2.40.340.10">
    <property type="entry name" value="MoeA, C-terminal, domain IV"/>
    <property type="match status" value="1"/>
</dbReference>
<dbReference type="InterPro" id="IPR005110">
    <property type="entry name" value="MoeA_linker/N"/>
</dbReference>
<dbReference type="SUPFAM" id="SSF63867">
    <property type="entry name" value="MoeA C-terminal domain-like"/>
    <property type="match status" value="1"/>
</dbReference>
<keyword evidence="4 6" id="KW-0501">Molybdenum cofactor biosynthesis</keyword>
<dbReference type="PANTHER" id="PTHR10192:SF5">
    <property type="entry name" value="GEPHYRIN"/>
    <property type="match status" value="1"/>
</dbReference>
<comment type="function">
    <text evidence="1 6">Catalyzes the insertion of molybdate into adenylated molybdopterin with the concomitant release of AMP.</text>
</comment>
<comment type="pathway">
    <text evidence="2 6">Cofactor biosynthesis; molybdopterin biosynthesis.</text>
</comment>
<dbReference type="RefSeq" id="WP_416206042.1">
    <property type="nucleotide sequence ID" value="NZ_JBBKTX010000012.1"/>
</dbReference>
<keyword evidence="6" id="KW-0500">Molybdenum</keyword>
<evidence type="ECO:0000256" key="3">
    <source>
        <dbReference type="ARBA" id="ARBA00010763"/>
    </source>
</evidence>
<dbReference type="CDD" id="cd00887">
    <property type="entry name" value="MoeA"/>
    <property type="match status" value="1"/>
</dbReference>
<accession>A0ABW8NJ80</accession>